<dbReference type="CDD" id="cd00899">
    <property type="entry name" value="b4GalT"/>
    <property type="match status" value="1"/>
</dbReference>
<organism evidence="13 14">
    <name type="scientific">Daphnia pulex</name>
    <name type="common">Water flea</name>
    <dbReference type="NCBI Taxonomy" id="6669"/>
    <lineage>
        <taxon>Eukaryota</taxon>
        <taxon>Metazoa</taxon>
        <taxon>Ecdysozoa</taxon>
        <taxon>Arthropoda</taxon>
        <taxon>Crustacea</taxon>
        <taxon>Branchiopoda</taxon>
        <taxon>Diplostraca</taxon>
        <taxon>Cladocera</taxon>
        <taxon>Anomopoda</taxon>
        <taxon>Daphniidae</taxon>
        <taxon>Daphnia</taxon>
    </lineage>
</organism>
<keyword evidence="9" id="KW-0472">Membrane</keyword>
<keyword evidence="7" id="KW-0735">Signal-anchor</keyword>
<dbReference type="STRING" id="6669.E9HC89"/>
<evidence type="ECO:0000256" key="8">
    <source>
        <dbReference type="ARBA" id="ARBA00022989"/>
    </source>
</evidence>
<dbReference type="GO" id="GO:0005794">
    <property type="term" value="C:Golgi apparatus"/>
    <property type="evidence" value="ECO:0000318"/>
    <property type="project" value="GO_Central"/>
</dbReference>
<proteinExistence type="inferred from homology"/>
<dbReference type="PhylomeDB" id="E9HC89"/>
<comment type="similarity">
    <text evidence="3">Belongs to the glycosyltransferase 7 family.</text>
</comment>
<dbReference type="OrthoDB" id="10038994at2759"/>
<dbReference type="InParanoid" id="E9HC89"/>
<dbReference type="Pfam" id="PF02709">
    <property type="entry name" value="Glyco_transf_7C"/>
    <property type="match status" value="1"/>
</dbReference>
<dbReference type="OMA" id="CPDHSPL"/>
<dbReference type="PANTHER" id="PTHR19300:SF57">
    <property type="entry name" value="BETA-1,4-N-ACETYLGALACTOSAMINYLTRANSFERASE"/>
    <property type="match status" value="1"/>
</dbReference>
<reference evidence="13 14" key="1">
    <citation type="journal article" date="2011" name="Science">
        <title>The ecoresponsive genome of Daphnia pulex.</title>
        <authorList>
            <person name="Colbourne J.K."/>
            <person name="Pfrender M.E."/>
            <person name="Gilbert D."/>
            <person name="Thomas W.K."/>
            <person name="Tucker A."/>
            <person name="Oakley T.H."/>
            <person name="Tokishita S."/>
            <person name="Aerts A."/>
            <person name="Arnold G.J."/>
            <person name="Basu M.K."/>
            <person name="Bauer D.J."/>
            <person name="Caceres C.E."/>
            <person name="Carmel L."/>
            <person name="Casola C."/>
            <person name="Choi J.H."/>
            <person name="Detter J.C."/>
            <person name="Dong Q."/>
            <person name="Dusheyko S."/>
            <person name="Eads B.D."/>
            <person name="Frohlich T."/>
            <person name="Geiler-Samerotte K.A."/>
            <person name="Gerlach D."/>
            <person name="Hatcher P."/>
            <person name="Jogdeo S."/>
            <person name="Krijgsveld J."/>
            <person name="Kriventseva E.V."/>
            <person name="Kultz D."/>
            <person name="Laforsch C."/>
            <person name="Lindquist E."/>
            <person name="Lopez J."/>
            <person name="Manak J.R."/>
            <person name="Muller J."/>
            <person name="Pangilinan J."/>
            <person name="Patwardhan R.P."/>
            <person name="Pitluck S."/>
            <person name="Pritham E.J."/>
            <person name="Rechtsteiner A."/>
            <person name="Rho M."/>
            <person name="Rogozin I.B."/>
            <person name="Sakarya O."/>
            <person name="Salamov A."/>
            <person name="Schaack S."/>
            <person name="Shapiro H."/>
            <person name="Shiga Y."/>
            <person name="Skalitzky C."/>
            <person name="Smith Z."/>
            <person name="Souvorov A."/>
            <person name="Sung W."/>
            <person name="Tang Z."/>
            <person name="Tsuchiya D."/>
            <person name="Tu H."/>
            <person name="Vos H."/>
            <person name="Wang M."/>
            <person name="Wolf Y.I."/>
            <person name="Yamagata H."/>
            <person name="Yamada T."/>
            <person name="Ye Y."/>
            <person name="Shaw J.R."/>
            <person name="Andrews J."/>
            <person name="Crease T.J."/>
            <person name="Tang H."/>
            <person name="Lucas S.M."/>
            <person name="Robertson H.M."/>
            <person name="Bork P."/>
            <person name="Koonin E.V."/>
            <person name="Zdobnov E.M."/>
            <person name="Grigoriev I.V."/>
            <person name="Lynch M."/>
            <person name="Boore J.L."/>
        </authorList>
    </citation>
    <scope>NUCLEOTIDE SEQUENCE [LARGE SCALE GENOMIC DNA]</scope>
</reference>
<comment type="pathway">
    <text evidence="2">Protein modification; protein glycosylation.</text>
</comment>
<dbReference type="InterPro" id="IPR027995">
    <property type="entry name" value="Galactosyl_T_N"/>
</dbReference>
<dbReference type="PANTHER" id="PTHR19300">
    <property type="entry name" value="BETA-1,4-GALACTOSYLTRANSFERASE"/>
    <property type="match status" value="1"/>
</dbReference>
<evidence type="ECO:0000256" key="9">
    <source>
        <dbReference type="ARBA" id="ARBA00023136"/>
    </source>
</evidence>
<dbReference type="PRINTS" id="PR02050">
    <property type="entry name" value="B14GALTRFASE"/>
</dbReference>
<feature type="domain" description="Galactosyltransferase N-terminal" evidence="12">
    <location>
        <begin position="35"/>
        <end position="156"/>
    </location>
</feature>
<dbReference type="Pfam" id="PF13733">
    <property type="entry name" value="Glyco_transf_7N"/>
    <property type="match status" value="1"/>
</dbReference>
<keyword evidence="8" id="KW-1133">Transmembrane helix</keyword>
<accession>E9HC89</accession>
<keyword evidence="6" id="KW-0812">Transmembrane</keyword>
<keyword evidence="4" id="KW-0328">Glycosyltransferase</keyword>
<gene>
    <name evidence="13" type="ORF">DAPPUDRAFT_61044</name>
</gene>
<keyword evidence="10" id="KW-0325">Glycoprotein</keyword>
<evidence type="ECO:0000313" key="14">
    <source>
        <dbReference type="Proteomes" id="UP000000305"/>
    </source>
</evidence>
<dbReference type="eggNOG" id="KOG3916">
    <property type="taxonomic scope" value="Eukaryota"/>
</dbReference>
<dbReference type="HOGENOM" id="CLU_044391_1_4_1"/>
<evidence type="ECO:0000259" key="12">
    <source>
        <dbReference type="Pfam" id="PF13733"/>
    </source>
</evidence>
<evidence type="ECO:0000256" key="2">
    <source>
        <dbReference type="ARBA" id="ARBA00004922"/>
    </source>
</evidence>
<evidence type="ECO:0000256" key="5">
    <source>
        <dbReference type="ARBA" id="ARBA00022679"/>
    </source>
</evidence>
<evidence type="ECO:0000256" key="6">
    <source>
        <dbReference type="ARBA" id="ARBA00022692"/>
    </source>
</evidence>
<evidence type="ECO:0000256" key="7">
    <source>
        <dbReference type="ARBA" id="ARBA00022968"/>
    </source>
</evidence>
<dbReference type="KEGG" id="dpx:DAPPUDRAFT_61044"/>
<evidence type="ECO:0000256" key="3">
    <source>
        <dbReference type="ARBA" id="ARBA00005735"/>
    </source>
</evidence>
<feature type="domain" description="Galactosyltransferase C-terminal" evidence="11">
    <location>
        <begin position="160"/>
        <end position="237"/>
    </location>
</feature>
<dbReference type="InterPro" id="IPR027791">
    <property type="entry name" value="Galactosyl_T_C"/>
</dbReference>
<dbReference type="Gene3D" id="3.90.550.10">
    <property type="entry name" value="Spore Coat Polysaccharide Biosynthesis Protein SpsA, Chain A"/>
    <property type="match status" value="1"/>
</dbReference>
<keyword evidence="14" id="KW-1185">Reference proteome</keyword>
<protein>
    <recommendedName>
        <fullName evidence="15">Beta-1,4-N-acetylgalactosaminyltransferase bre-4</fullName>
    </recommendedName>
</protein>
<dbReference type="SUPFAM" id="SSF53448">
    <property type="entry name" value="Nucleotide-diphospho-sugar transferases"/>
    <property type="match status" value="1"/>
</dbReference>
<evidence type="ECO:0000313" key="13">
    <source>
        <dbReference type="EMBL" id="EFX70581.1"/>
    </source>
</evidence>
<dbReference type="GO" id="GO:0033842">
    <property type="term" value="F:N-acetyl-beta-glucosaminyl-derivative 4-beta-N-acetylgalactosaminyltransferase activity"/>
    <property type="evidence" value="ECO:0000318"/>
    <property type="project" value="GO_Central"/>
</dbReference>
<comment type="subcellular location">
    <subcellularLocation>
        <location evidence="1">Membrane</location>
        <topology evidence="1">Single-pass type II membrane protein</topology>
    </subcellularLocation>
</comment>
<evidence type="ECO:0000259" key="11">
    <source>
        <dbReference type="Pfam" id="PF02709"/>
    </source>
</evidence>
<dbReference type="GO" id="GO:0005975">
    <property type="term" value="P:carbohydrate metabolic process"/>
    <property type="evidence" value="ECO:0007669"/>
    <property type="project" value="InterPro"/>
</dbReference>
<name>E9HC89_DAPPU</name>
<evidence type="ECO:0000256" key="4">
    <source>
        <dbReference type="ARBA" id="ARBA00022676"/>
    </source>
</evidence>
<dbReference type="Proteomes" id="UP000000305">
    <property type="component" value="Unassembled WGS sequence"/>
</dbReference>
<dbReference type="EMBL" id="GL732619">
    <property type="protein sequence ID" value="EFX70581.1"/>
    <property type="molecule type" value="Genomic_DNA"/>
</dbReference>
<keyword evidence="5" id="KW-0808">Transferase</keyword>
<evidence type="ECO:0000256" key="1">
    <source>
        <dbReference type="ARBA" id="ARBA00004606"/>
    </source>
</evidence>
<dbReference type="InterPro" id="IPR029044">
    <property type="entry name" value="Nucleotide-diphossugar_trans"/>
</dbReference>
<dbReference type="GO" id="GO:0006688">
    <property type="term" value="P:glycosphingolipid biosynthetic process"/>
    <property type="evidence" value="ECO:0000318"/>
    <property type="project" value="GO_Central"/>
</dbReference>
<dbReference type="AlphaFoldDB" id="E9HC89"/>
<dbReference type="GO" id="GO:0016020">
    <property type="term" value="C:membrane"/>
    <property type="evidence" value="ECO:0007669"/>
    <property type="project" value="UniProtKB-SubCell"/>
</dbReference>
<evidence type="ECO:0000256" key="10">
    <source>
        <dbReference type="ARBA" id="ARBA00023180"/>
    </source>
</evidence>
<dbReference type="FunCoup" id="E9HC89">
    <property type="interactions" value="82"/>
</dbReference>
<sequence>MPNHLLLRESGSQPINGNFCFHLYERQLSLEGIELNVNISDVVLKTFTNSSKNITIGGASKPVDCFSKYRVNIVVPYRRRPEQLRVFLHYLHRYLQLQEIDYRIIVVEQSPEMHFNRGKLFNVGFVESQKRFPSDCYIFHDVDLIPLSLNNIYACTKMPRHLSSAVDTFDYELPYCGIFGGAVAITSQHFQSINGFSNLFYGWGGEDDDLYFRVSQAELGVVRFEKNVAKYKMLRHEKEVPNPNRFVTMKKNKIIHAVEGLNNLNYTMLSYELKSLYTLMRVHL</sequence>
<evidence type="ECO:0008006" key="15">
    <source>
        <dbReference type="Google" id="ProtNLM"/>
    </source>
</evidence>
<dbReference type="UniPathway" id="UPA00378"/>
<dbReference type="InterPro" id="IPR003859">
    <property type="entry name" value="Galactosyl_T"/>
</dbReference>